<feature type="transmembrane region" description="Helical" evidence="2">
    <location>
        <begin position="49"/>
        <end position="71"/>
    </location>
</feature>
<dbReference type="EMBL" id="HBGK01007387">
    <property type="protein sequence ID" value="CAD9274917.1"/>
    <property type="molecule type" value="Transcribed_RNA"/>
</dbReference>
<evidence type="ECO:0000313" key="3">
    <source>
        <dbReference type="EMBL" id="CAD9274917.1"/>
    </source>
</evidence>
<accession>A0A7S1Y133</accession>
<dbReference type="GO" id="GO:0008237">
    <property type="term" value="F:metallopeptidase activity"/>
    <property type="evidence" value="ECO:0007669"/>
    <property type="project" value="InterPro"/>
</dbReference>
<proteinExistence type="predicted"/>
<keyword evidence="2" id="KW-0812">Transmembrane</keyword>
<dbReference type="Gene3D" id="3.40.390.10">
    <property type="entry name" value="Collagenase (Catalytic Domain)"/>
    <property type="match status" value="1"/>
</dbReference>
<name>A0A7S1Y133_9STRA</name>
<evidence type="ECO:0000256" key="2">
    <source>
        <dbReference type="SAM" id="Phobius"/>
    </source>
</evidence>
<keyword evidence="2" id="KW-0472">Membrane</keyword>
<feature type="compositionally biased region" description="Polar residues" evidence="1">
    <location>
        <begin position="1"/>
        <end position="19"/>
    </location>
</feature>
<dbReference type="AlphaFoldDB" id="A0A7S1Y133"/>
<gene>
    <name evidence="3" type="ORF">GOCE00092_LOCUS3825</name>
</gene>
<dbReference type="SUPFAM" id="SSF55486">
    <property type="entry name" value="Metalloproteases ('zincins'), catalytic domain"/>
    <property type="match status" value="1"/>
</dbReference>
<keyword evidence="2" id="KW-1133">Transmembrane helix</keyword>
<evidence type="ECO:0008006" key="4">
    <source>
        <dbReference type="Google" id="ProtNLM"/>
    </source>
</evidence>
<evidence type="ECO:0000256" key="1">
    <source>
        <dbReference type="SAM" id="MobiDB-lite"/>
    </source>
</evidence>
<sequence length="333" mass="36390">MPKNSSQKYAGSDASTDRSPSPPPLTPADFGISNRPAARGSSTEGRGKCIKYTVGIAVVAVIGAVGMAIAISPNGLENPFEPIDPPGQTEANPWRSGSTGLDLVVENALENRYDAMFDEYISKWNESPSLNLRSIKVEYDYECSETMGRVKVCNGDYGRTDWKGLALNFMRNGNTIWSTSRLNDFFLDSGSVSDKKYTMCHEQGHSYGLPHLDENYWNFDSGDCMDYTLRPRNNLEPGNFSLEFLAEMYGSSSSSSSSSSTTGRGGYLRHKKQRALNEDEGSLQQDGIGTIPNDIMLKYREAVVDIETSKCAPGVCNIVLGGGFEIHAHKLGV</sequence>
<protein>
    <recommendedName>
        <fullName evidence="4">Peptidase M10 metallopeptidase domain-containing protein</fullName>
    </recommendedName>
</protein>
<feature type="region of interest" description="Disordered" evidence="1">
    <location>
        <begin position="1"/>
        <end position="45"/>
    </location>
</feature>
<reference evidence="3" key="1">
    <citation type="submission" date="2021-01" db="EMBL/GenBank/DDBJ databases">
        <authorList>
            <person name="Corre E."/>
            <person name="Pelletier E."/>
            <person name="Niang G."/>
            <person name="Scheremetjew M."/>
            <person name="Finn R."/>
            <person name="Kale V."/>
            <person name="Holt S."/>
            <person name="Cochrane G."/>
            <person name="Meng A."/>
            <person name="Brown T."/>
            <person name="Cohen L."/>
        </authorList>
    </citation>
    <scope>NUCLEOTIDE SEQUENCE</scope>
    <source>
        <strain evidence="3">CCMP 410</strain>
    </source>
</reference>
<dbReference type="InterPro" id="IPR024079">
    <property type="entry name" value="MetalloPept_cat_dom_sf"/>
</dbReference>
<organism evidence="3">
    <name type="scientific">Grammatophora oceanica</name>
    <dbReference type="NCBI Taxonomy" id="210454"/>
    <lineage>
        <taxon>Eukaryota</taxon>
        <taxon>Sar</taxon>
        <taxon>Stramenopiles</taxon>
        <taxon>Ochrophyta</taxon>
        <taxon>Bacillariophyta</taxon>
        <taxon>Fragilariophyceae</taxon>
        <taxon>Fragilariophycidae</taxon>
        <taxon>Rhabdonematales</taxon>
        <taxon>Grammatophoraceae</taxon>
        <taxon>Grammatophora</taxon>
    </lineage>
</organism>